<evidence type="ECO:0000259" key="6">
    <source>
        <dbReference type="PROSITE" id="PS50002"/>
    </source>
</evidence>
<keyword evidence="4" id="KW-1133">Transmembrane helix</keyword>
<evidence type="ECO:0000256" key="1">
    <source>
        <dbReference type="ARBA" id="ARBA00022443"/>
    </source>
</evidence>
<dbReference type="SMART" id="SM00326">
    <property type="entry name" value="SH3"/>
    <property type="match status" value="1"/>
</dbReference>
<dbReference type="InterPro" id="IPR024982">
    <property type="entry name" value="Rax2-like_C"/>
</dbReference>
<gene>
    <name evidence="7" type="ORF">NLI96_g10540</name>
</gene>
<keyword evidence="1 2" id="KW-0728">SH3 domain</keyword>
<feature type="transmembrane region" description="Helical" evidence="4">
    <location>
        <begin position="1216"/>
        <end position="1247"/>
    </location>
</feature>
<evidence type="ECO:0000313" key="7">
    <source>
        <dbReference type="EMBL" id="KAJ3477316.1"/>
    </source>
</evidence>
<evidence type="ECO:0000313" key="8">
    <source>
        <dbReference type="Proteomes" id="UP001212997"/>
    </source>
</evidence>
<dbReference type="PANTHER" id="PTHR31778:SF2">
    <property type="entry name" value="BUD SITE SELECTION PROTEIN RAX2"/>
    <property type="match status" value="1"/>
</dbReference>
<dbReference type="GO" id="GO:1902929">
    <property type="term" value="C:plasma membrane of growing cell tip"/>
    <property type="evidence" value="ECO:0007669"/>
    <property type="project" value="TreeGrafter"/>
</dbReference>
<keyword evidence="4" id="KW-0812">Transmembrane</keyword>
<dbReference type="Proteomes" id="UP001212997">
    <property type="component" value="Unassembled WGS sequence"/>
</dbReference>
<evidence type="ECO:0000256" key="2">
    <source>
        <dbReference type="PROSITE-ProRule" id="PRU00192"/>
    </source>
</evidence>
<proteinExistence type="predicted"/>
<reference evidence="7" key="1">
    <citation type="submission" date="2022-07" db="EMBL/GenBank/DDBJ databases">
        <title>Genome Sequence of Physisporinus lineatus.</title>
        <authorList>
            <person name="Buettner E."/>
        </authorList>
    </citation>
    <scope>NUCLEOTIDE SEQUENCE</scope>
    <source>
        <strain evidence="7">VT162</strain>
    </source>
</reference>
<dbReference type="Pfam" id="PF12768">
    <property type="entry name" value="Rax2"/>
    <property type="match status" value="1"/>
</dbReference>
<feature type="chain" id="PRO_5042227227" description="SH3 domain-containing protein" evidence="5">
    <location>
        <begin position="18"/>
        <end position="1396"/>
    </location>
</feature>
<dbReference type="InterPro" id="IPR001452">
    <property type="entry name" value="SH3_domain"/>
</dbReference>
<dbReference type="InterPro" id="IPR015915">
    <property type="entry name" value="Kelch-typ_b-propeller"/>
</dbReference>
<sequence length="1396" mass="144844">MSALTASLLLYLEFAMATLPLVDFDRMGRVGITGSFAGLSFLDNTTQSSPLDPSSSTLLTRSSDGLLSRLASTNPGGDIFAGCALGDTYYFAGSFSSIGSQSASNVAAYVPSSGSFTALGSNSPNGQVRALFCDSERKKVWAGGKFTSPANAVAVYDVASAAWSAPPFGRLTDSGEVFSITTNSSDASLFFAGSFLAPFSNGTVNLNGTNNPNVPFSAGATPFTSSLVPVPLPNNAVDASPSTDQPDFSNVDNILCPAGNDGPGNTWFARDGSKALITVRKFSFLSASGIRLGNTFLDGRGTTGFSVITIPDNTPRTLHYTDPHTGANQTCTDPCPLLTDSSIPYQDFLFDNALDITGFQLTLSQWQGNSPGLHLLQLLSSGAFASSNNTDNEKSCFATGPSTASQTGTWSPKQANTNIPGTVQSVLVAEVAVGTSPSDGPSFTWMPYVSASGQYQINLLVPGCTNFQDCALRTTVKLTVFPGGGLSPFDTIIDQRNTGDTVTPIYTGPVVLTSESFATTVTMELADNPEGNGQNGKYELVADRVQLILTSPTLNGNVTGNGTSSTANVPQSFGFLEWPLSSTATSLSAGSATALDNVGFDLFGALSSTALSSSSILAVAHHPSGKIFLGGRFNLTSGSASGAVNIVVFENGKLTALQQNGLNGAVSSLILNGDTLFVGGSFSDTATASTGGKLKNMAAYSVSQGSWSPLGDGLNGPVTGLDLSGGEVLVTGNFSTATSAGGFTAWNISQSAFVSSGGLLVGNLTFIGNGTSSSQTGLPTQMVAGRLSVQAEVGTTGFVLLQNGGSDGVPKVTSFNPPIGSSASTTTTRSTRRWHTRRSTGAWVSEISNLLRRQNPTSPAPLPSSTPSTSPTVLSGAFWTNSTSKKEIVIIGGNFSFTTTSGSVAQNLVIFDPDSNVFSALPGNQVNGTVQNLLVEGDRLFVGGTFTVTGSSFVGFAVYDLAQQVWDATGIQALQPVSGGSVTVRSITLSPSQSQTLIVAGSFAQAGDVSCRAICSYSIDSKQWSALGTGISGDVSSVDYAGSTRDLLIVAGSIALTSGQSANVATYTLSNSTWLPLGDPTSIPGPVTALEVNNGNEKSVFAAGRSSDGSSSFLLFWNGSTWSPIGTTLQQQTDVSQLVMVPLQNTHDANEIVEEDRMLLISGTLSDSSFGNASSVLFDGQKFIPYLLSSSSTGALGSVSSLIHSLAEFSFTQRHLLATGVIILISIAIAAGVVFLLALIGILWTLFSRRDEKMNKFEPLDGEDDDSGHRPSSLLEHINAATRTTILGTSPFGAPTEKEQDVGLRASSAMQDPFAADASNYIRAETPSDAIMGGMAGEEVSRPAHARYSFEGEGEGELRLVAGQEIEILDDGDPAWWYARDTRTGQEGVVPAAYVY</sequence>
<comment type="caution">
    <text evidence="7">The sequence shown here is derived from an EMBL/GenBank/DDBJ whole genome shotgun (WGS) entry which is preliminary data.</text>
</comment>
<dbReference type="PROSITE" id="PS50002">
    <property type="entry name" value="SH3"/>
    <property type="match status" value="1"/>
</dbReference>
<evidence type="ECO:0000256" key="5">
    <source>
        <dbReference type="SAM" id="SignalP"/>
    </source>
</evidence>
<accession>A0AAD5YBV6</accession>
<evidence type="ECO:0000256" key="3">
    <source>
        <dbReference type="SAM" id="MobiDB-lite"/>
    </source>
</evidence>
<dbReference type="Gene3D" id="2.120.10.80">
    <property type="entry name" value="Kelch-type beta propeller"/>
    <property type="match status" value="1"/>
</dbReference>
<dbReference type="Pfam" id="PF20842">
    <property type="entry name" value="Rax2_2"/>
    <property type="match status" value="1"/>
</dbReference>
<feature type="domain" description="SH3" evidence="6">
    <location>
        <begin position="1339"/>
        <end position="1396"/>
    </location>
</feature>
<dbReference type="SUPFAM" id="SSF50044">
    <property type="entry name" value="SH3-domain"/>
    <property type="match status" value="1"/>
</dbReference>
<dbReference type="InterPro" id="IPR011043">
    <property type="entry name" value="Gal_Oxase/kelch_b-propeller"/>
</dbReference>
<dbReference type="InterPro" id="IPR036028">
    <property type="entry name" value="SH3-like_dom_sf"/>
</dbReference>
<keyword evidence="5" id="KW-0732">Signal</keyword>
<evidence type="ECO:0000256" key="4">
    <source>
        <dbReference type="SAM" id="Phobius"/>
    </source>
</evidence>
<dbReference type="InterPro" id="IPR048265">
    <property type="entry name" value="Rax2-like_third"/>
</dbReference>
<keyword evidence="8" id="KW-1185">Reference proteome</keyword>
<dbReference type="PANTHER" id="PTHR31778">
    <property type="entry name" value="BUD SITE SELECTION PROTEIN RAX2"/>
    <property type="match status" value="1"/>
</dbReference>
<dbReference type="EMBL" id="JANAWD010000607">
    <property type="protein sequence ID" value="KAJ3477316.1"/>
    <property type="molecule type" value="Genomic_DNA"/>
</dbReference>
<feature type="region of interest" description="Disordered" evidence="3">
    <location>
        <begin position="814"/>
        <end position="838"/>
    </location>
</feature>
<protein>
    <recommendedName>
        <fullName evidence="6">SH3 domain-containing protein</fullName>
    </recommendedName>
</protein>
<dbReference type="InterPro" id="IPR048266">
    <property type="entry name" value="Rax2-like_second"/>
</dbReference>
<dbReference type="Gene3D" id="2.30.30.40">
    <property type="entry name" value="SH3 Domains"/>
    <property type="match status" value="1"/>
</dbReference>
<organism evidence="7 8">
    <name type="scientific">Meripilus lineatus</name>
    <dbReference type="NCBI Taxonomy" id="2056292"/>
    <lineage>
        <taxon>Eukaryota</taxon>
        <taxon>Fungi</taxon>
        <taxon>Dikarya</taxon>
        <taxon>Basidiomycota</taxon>
        <taxon>Agaricomycotina</taxon>
        <taxon>Agaricomycetes</taxon>
        <taxon>Polyporales</taxon>
        <taxon>Meripilaceae</taxon>
        <taxon>Meripilus</taxon>
    </lineage>
</organism>
<dbReference type="Pfam" id="PF00018">
    <property type="entry name" value="SH3_1"/>
    <property type="match status" value="1"/>
</dbReference>
<dbReference type="SUPFAM" id="SSF50965">
    <property type="entry name" value="Galactose oxidase, central domain"/>
    <property type="match status" value="3"/>
</dbReference>
<feature type="signal peptide" evidence="5">
    <location>
        <begin position="1"/>
        <end position="17"/>
    </location>
</feature>
<keyword evidence="4" id="KW-0472">Membrane</keyword>
<dbReference type="Pfam" id="PF20843">
    <property type="entry name" value="Rax2_3"/>
    <property type="match status" value="1"/>
</dbReference>
<name>A0AAD5YBV6_9APHY</name>